<accession>L9Z9Y8</accession>
<dbReference type="EMBL" id="AOIJ01000040">
    <property type="protein sequence ID" value="ELY81973.1"/>
    <property type="molecule type" value="Genomic_DNA"/>
</dbReference>
<proteinExistence type="predicted"/>
<sequence>MENENRDAYWLVHPRDTGRGNDNVEAMSNHYITAEEHLPDEERTETTLQITDAETKRIFEARVRIAREPDDLTDPTPLTVVAGPHENVSKERYIELIDEIDSAGINEDLLRRLASDQDATSNIVNTRSDDLKVVLRYLVESGQYDSTAEALREISFQYLAENQPALLDAYENVRTEFEDDPLRRARSEREP</sequence>
<name>L9Z9Y8_9EURY</name>
<reference evidence="1 2" key="1">
    <citation type="journal article" date="2014" name="PLoS Genet.">
        <title>Phylogenetically driven sequencing of extremely halophilic archaea reveals strategies for static and dynamic osmo-response.</title>
        <authorList>
            <person name="Becker E.A."/>
            <person name="Seitzer P.M."/>
            <person name="Tritt A."/>
            <person name="Larsen D."/>
            <person name="Krusor M."/>
            <person name="Yao A.I."/>
            <person name="Wu D."/>
            <person name="Madern D."/>
            <person name="Eisen J.A."/>
            <person name="Darling A.E."/>
            <person name="Facciotti M.T."/>
        </authorList>
    </citation>
    <scope>NUCLEOTIDE SEQUENCE [LARGE SCALE GENOMIC DNA]</scope>
    <source>
        <strain evidence="1 2">JCM 14663</strain>
    </source>
</reference>
<evidence type="ECO:0008006" key="3">
    <source>
        <dbReference type="Google" id="ProtNLM"/>
    </source>
</evidence>
<protein>
    <recommendedName>
        <fullName evidence="3">UbiD operon protein</fullName>
    </recommendedName>
</protein>
<evidence type="ECO:0000313" key="2">
    <source>
        <dbReference type="Proteomes" id="UP000011592"/>
    </source>
</evidence>
<dbReference type="Proteomes" id="UP000011592">
    <property type="component" value="Unassembled WGS sequence"/>
</dbReference>
<organism evidence="1 2">
    <name type="scientific">Natrinema gari JCM 14663</name>
    <dbReference type="NCBI Taxonomy" id="1230459"/>
    <lineage>
        <taxon>Archaea</taxon>
        <taxon>Methanobacteriati</taxon>
        <taxon>Methanobacteriota</taxon>
        <taxon>Stenosarchaea group</taxon>
        <taxon>Halobacteria</taxon>
        <taxon>Halobacteriales</taxon>
        <taxon>Natrialbaceae</taxon>
        <taxon>Natrinema</taxon>
    </lineage>
</organism>
<keyword evidence="2" id="KW-1185">Reference proteome</keyword>
<comment type="caution">
    <text evidence="1">The sequence shown here is derived from an EMBL/GenBank/DDBJ whole genome shotgun (WGS) entry which is preliminary data.</text>
</comment>
<gene>
    <name evidence="1" type="ORF">C486_06236</name>
</gene>
<dbReference type="PATRIC" id="fig|1230459.4.peg.1254"/>
<dbReference type="AlphaFoldDB" id="L9Z9Y8"/>
<evidence type="ECO:0000313" key="1">
    <source>
        <dbReference type="EMBL" id="ELY81973.1"/>
    </source>
</evidence>